<dbReference type="PANTHER" id="PTHR11008:SF15">
    <property type="entry name" value="CIRCADIAN CLOCK-CONTROLLED PROTEIN"/>
    <property type="match status" value="1"/>
</dbReference>
<keyword evidence="1" id="KW-0732">Signal</keyword>
<dbReference type="SMART" id="SM00700">
    <property type="entry name" value="JHBP"/>
    <property type="match status" value="1"/>
</dbReference>
<feature type="signal peptide" evidence="1">
    <location>
        <begin position="1"/>
        <end position="27"/>
    </location>
</feature>
<feature type="chain" id="PRO_5034421989" evidence="1">
    <location>
        <begin position="28"/>
        <end position="262"/>
    </location>
</feature>
<dbReference type="InterPro" id="IPR010562">
    <property type="entry name" value="Haemolymph_juvenile_hormone-bd"/>
</dbReference>
<dbReference type="AlphaFoldDB" id="A0A8D8QYL7"/>
<name>A0A8D8QYL7_9HEMI</name>
<dbReference type="InterPro" id="IPR038606">
    <property type="entry name" value="To_sf"/>
</dbReference>
<dbReference type="PANTHER" id="PTHR11008">
    <property type="entry name" value="PROTEIN TAKEOUT-LIKE PROTEIN"/>
    <property type="match status" value="1"/>
</dbReference>
<accession>A0A8D8QYL7</accession>
<evidence type="ECO:0000313" key="2">
    <source>
        <dbReference type="EMBL" id="CAG6640899.1"/>
    </source>
</evidence>
<sequence>MEAMKFDSSRSWICLFTLMCWLSLGYSRYQEEGSDSVDFGQLFSKCVRFTPEFDSCVKDALNNAQDFFLTGVPELYLSPMDPWNLEDVHLNQTSHDLKFMNIRESSWRNSTIEEFKSSLSPEFPQYVQFTQFVPEYFIEGNFKAFGKQIEGFQEGKWNLTLYNMTRTLAISRHQLDPAKFKVKQSIHEVENMKVFVGDLPDATPSSENFDNLILNSFWKVTLPVFKPILEELLDVAYSRKYWEQFGNLDWDKVFSSAPEMSS</sequence>
<protein>
    <submittedName>
        <fullName evidence="2">Uncharacterized protein</fullName>
    </submittedName>
</protein>
<dbReference type="Pfam" id="PF06585">
    <property type="entry name" value="JHBP"/>
    <property type="match status" value="1"/>
</dbReference>
<proteinExistence type="predicted"/>
<evidence type="ECO:0000256" key="1">
    <source>
        <dbReference type="SAM" id="SignalP"/>
    </source>
</evidence>
<dbReference type="EMBL" id="HBUF01114523">
    <property type="protein sequence ID" value="CAG6640899.1"/>
    <property type="molecule type" value="Transcribed_RNA"/>
</dbReference>
<reference evidence="2" key="1">
    <citation type="submission" date="2021-05" db="EMBL/GenBank/DDBJ databases">
        <authorList>
            <person name="Alioto T."/>
            <person name="Alioto T."/>
            <person name="Gomez Garrido J."/>
        </authorList>
    </citation>
    <scope>NUCLEOTIDE SEQUENCE</scope>
</reference>
<dbReference type="Gene3D" id="3.15.10.30">
    <property type="entry name" value="Haemolymph juvenile hormone binding protein"/>
    <property type="match status" value="1"/>
</dbReference>
<organism evidence="2">
    <name type="scientific">Cacopsylla melanoneura</name>
    <dbReference type="NCBI Taxonomy" id="428564"/>
    <lineage>
        <taxon>Eukaryota</taxon>
        <taxon>Metazoa</taxon>
        <taxon>Ecdysozoa</taxon>
        <taxon>Arthropoda</taxon>
        <taxon>Hexapoda</taxon>
        <taxon>Insecta</taxon>
        <taxon>Pterygota</taxon>
        <taxon>Neoptera</taxon>
        <taxon>Paraneoptera</taxon>
        <taxon>Hemiptera</taxon>
        <taxon>Sternorrhyncha</taxon>
        <taxon>Psylloidea</taxon>
        <taxon>Psyllidae</taxon>
        <taxon>Psyllinae</taxon>
        <taxon>Cacopsylla</taxon>
    </lineage>
</organism>
<dbReference type="GO" id="GO:0005615">
    <property type="term" value="C:extracellular space"/>
    <property type="evidence" value="ECO:0007669"/>
    <property type="project" value="TreeGrafter"/>
</dbReference>